<evidence type="ECO:0000259" key="2">
    <source>
        <dbReference type="Pfam" id="PF12697"/>
    </source>
</evidence>
<dbReference type="InterPro" id="IPR029058">
    <property type="entry name" value="AB_hydrolase_fold"/>
</dbReference>
<dbReference type="GO" id="GO:0016787">
    <property type="term" value="F:hydrolase activity"/>
    <property type="evidence" value="ECO:0007669"/>
    <property type="project" value="UniProtKB-KW"/>
</dbReference>
<evidence type="ECO:0000313" key="4">
    <source>
        <dbReference type="Proteomes" id="UP001165679"/>
    </source>
</evidence>
<name>A0AA42CHD3_9PROT</name>
<dbReference type="AlphaFoldDB" id="A0AA42CHD3"/>
<dbReference type="Pfam" id="PF12697">
    <property type="entry name" value="Abhydrolase_6"/>
    <property type="match status" value="1"/>
</dbReference>
<protein>
    <submittedName>
        <fullName evidence="3">Alpha/beta fold hydrolase</fullName>
    </submittedName>
</protein>
<proteinExistence type="predicted"/>
<keyword evidence="4" id="KW-1185">Reference proteome</keyword>
<evidence type="ECO:0000313" key="3">
    <source>
        <dbReference type="EMBL" id="MCW3477136.1"/>
    </source>
</evidence>
<gene>
    <name evidence="3" type="ORF">OL599_21425</name>
</gene>
<accession>A0AA42CHD3</accession>
<dbReference type="Proteomes" id="UP001165679">
    <property type="component" value="Unassembled WGS sequence"/>
</dbReference>
<dbReference type="PRINTS" id="PR00111">
    <property type="entry name" value="ABHYDROLASE"/>
</dbReference>
<dbReference type="Gene3D" id="3.40.50.1820">
    <property type="entry name" value="alpha/beta hydrolase"/>
    <property type="match status" value="1"/>
</dbReference>
<reference evidence="3" key="2">
    <citation type="submission" date="2022-10" db="EMBL/GenBank/DDBJ databases">
        <authorList>
            <person name="Trinh H.N."/>
        </authorList>
    </citation>
    <scope>NUCLEOTIDE SEQUENCE</scope>
    <source>
        <strain evidence="3">RN2-1</strain>
    </source>
</reference>
<dbReference type="SUPFAM" id="SSF53474">
    <property type="entry name" value="alpha/beta-Hydrolases"/>
    <property type="match status" value="1"/>
</dbReference>
<evidence type="ECO:0000256" key="1">
    <source>
        <dbReference type="ARBA" id="ARBA00022801"/>
    </source>
</evidence>
<dbReference type="InterPro" id="IPR000073">
    <property type="entry name" value="AB_hydrolase_1"/>
</dbReference>
<dbReference type="PANTHER" id="PTHR46118:SF4">
    <property type="entry name" value="PROTEIN ABHD11"/>
    <property type="match status" value="1"/>
</dbReference>
<sequence length="252" mass="27075">MILHTVEKGEGRPLALLHGLFGQAANFGTVQKMLAAKYRVLALDLRNHGASPHAPRMSYPGMAEDVLETLRQHAALPCALAGHSMGGKVAMAAAIEAPAAIERLLVADIAPVRYPPAFRAFAQAMQAIRLRPDLSRAEADAALADVVEVPAVRAFLLQNLRFGAAPAWKIGLAEIAAALADIEGWPELEGPSYPGPALFVAGTRSEYIRPEHRPMIRRLFPAARFATLKDAGHWLHADNPDGFVAVVDTFMA</sequence>
<dbReference type="EMBL" id="JAPDNT010000030">
    <property type="protein sequence ID" value="MCW3477136.1"/>
    <property type="molecule type" value="Genomic_DNA"/>
</dbReference>
<keyword evidence="1 3" id="KW-0378">Hydrolase</keyword>
<comment type="caution">
    <text evidence="3">The sequence shown here is derived from an EMBL/GenBank/DDBJ whole genome shotgun (WGS) entry which is preliminary data.</text>
</comment>
<feature type="domain" description="AB hydrolase-1" evidence="2">
    <location>
        <begin position="16"/>
        <end position="245"/>
    </location>
</feature>
<reference evidence="3" key="1">
    <citation type="submission" date="2022-09" db="EMBL/GenBank/DDBJ databases">
        <title>Rhodovastum sp. nov. RN2-1 isolated from soil in Seongnam, South Korea.</title>
        <authorList>
            <person name="Le N.T."/>
        </authorList>
    </citation>
    <scope>NUCLEOTIDE SEQUENCE</scope>
    <source>
        <strain evidence="3">RN2-1</strain>
    </source>
</reference>
<dbReference type="RefSeq" id="WP_264716065.1">
    <property type="nucleotide sequence ID" value="NZ_JAPDNT010000030.1"/>
</dbReference>
<dbReference type="PANTHER" id="PTHR46118">
    <property type="entry name" value="PROTEIN ABHD11"/>
    <property type="match status" value="1"/>
</dbReference>
<organism evidence="3 4">
    <name type="scientific">Limobrevibacterium gyesilva</name>
    <dbReference type="NCBI Taxonomy" id="2991712"/>
    <lineage>
        <taxon>Bacteria</taxon>
        <taxon>Pseudomonadati</taxon>
        <taxon>Pseudomonadota</taxon>
        <taxon>Alphaproteobacteria</taxon>
        <taxon>Acetobacterales</taxon>
        <taxon>Acetobacteraceae</taxon>
        <taxon>Limobrevibacterium</taxon>
    </lineage>
</organism>